<keyword evidence="3" id="KW-0687">Ribonucleoprotein</keyword>
<protein>
    <submittedName>
        <fullName evidence="5">30S ribosomal protein S1</fullName>
    </submittedName>
</protein>
<feature type="domain" description="S1 motif" evidence="4">
    <location>
        <begin position="199"/>
        <end position="267"/>
    </location>
</feature>
<dbReference type="GO" id="GO:0003735">
    <property type="term" value="F:structural constituent of ribosome"/>
    <property type="evidence" value="ECO:0007669"/>
    <property type="project" value="TreeGrafter"/>
</dbReference>
<keyword evidence="6" id="KW-1185">Reference proteome</keyword>
<reference evidence="5 6" key="1">
    <citation type="journal article" date="2013" name="Genome Biol. Evol.">
        <title>Genomes of Stigonematalean cyanobacteria (subsection V) and the evolution of oxygenic photosynthesis from prokaryotes to plastids.</title>
        <authorList>
            <person name="Dagan T."/>
            <person name="Roettger M."/>
            <person name="Stucken K."/>
            <person name="Landan G."/>
            <person name="Koch R."/>
            <person name="Major P."/>
            <person name="Gould S.B."/>
            <person name="Goremykin V.V."/>
            <person name="Rippka R."/>
            <person name="Tandeau de Marsac N."/>
            <person name="Gugger M."/>
            <person name="Lockhart P.J."/>
            <person name="Allen J.F."/>
            <person name="Brune I."/>
            <person name="Maus I."/>
            <person name="Puhler A."/>
            <person name="Martin W.F."/>
        </authorList>
    </citation>
    <scope>NUCLEOTIDE SEQUENCE [LARGE SCALE GENOMIC DNA]</scope>
    <source>
        <strain evidence="5 6">PCC 7110</strain>
    </source>
</reference>
<name>A0A139XBD5_9CYAN</name>
<dbReference type="InterPro" id="IPR035104">
    <property type="entry name" value="Ribosomal_protein_S1-like"/>
</dbReference>
<evidence type="ECO:0000256" key="2">
    <source>
        <dbReference type="ARBA" id="ARBA00022980"/>
    </source>
</evidence>
<dbReference type="SMART" id="SM00316">
    <property type="entry name" value="S1"/>
    <property type="match status" value="3"/>
</dbReference>
<dbReference type="PROSITE" id="PS50126">
    <property type="entry name" value="S1"/>
    <property type="match status" value="3"/>
</dbReference>
<dbReference type="PRINTS" id="PR00681">
    <property type="entry name" value="RIBOSOMALS1"/>
</dbReference>
<dbReference type="PANTHER" id="PTHR10724">
    <property type="entry name" value="30S RIBOSOMAL PROTEIN S1"/>
    <property type="match status" value="1"/>
</dbReference>
<comment type="similarity">
    <text evidence="1">Belongs to the bacterial ribosomal protein bS1 family.</text>
</comment>
<gene>
    <name evidence="5" type="ORF">WA1_18510</name>
</gene>
<dbReference type="PANTHER" id="PTHR10724:SF7">
    <property type="entry name" value="SMALL RIBOSOMAL SUBUNIT PROTEIN BS1C"/>
    <property type="match status" value="1"/>
</dbReference>
<feature type="domain" description="S1 motif" evidence="4">
    <location>
        <begin position="121"/>
        <end position="185"/>
    </location>
</feature>
<dbReference type="CDD" id="cd05687">
    <property type="entry name" value="S1_RPS1_repeat_ec1_hs1"/>
    <property type="match status" value="1"/>
</dbReference>
<feature type="domain" description="S1 motif" evidence="4">
    <location>
        <begin position="34"/>
        <end position="103"/>
    </location>
</feature>
<evidence type="ECO:0000256" key="1">
    <source>
        <dbReference type="ARBA" id="ARBA00006767"/>
    </source>
</evidence>
<sequence>MNSDAKISQKADSSFTMDDFAKALEKHDYQFQKGQVVHGKVFQIDPDGAYVDIGGKSSAYIPRDEASLRAVTDLSEVLPLNEEQEFLIIRDQDAEGQVTLSRKQLEIRHIWDRLVQMQENSKTVQVRVNNVNKGGVTVDVQGLRGFIPRSHLTERDNLEALKGQTLTVGFLEVNRSTNKLILSQRVAARSANFSTLEVGQLVSGKVTGIKPFGVFVDVDGTSALLHIKQVSQKFIENLENVFQLGQPIKAAILDLDEGKGRVALSTRVLENFPGEVLENMEDVMASAEARAERARNKMSSDQ</sequence>
<dbReference type="FunFam" id="2.40.50.140:FF:000102">
    <property type="entry name" value="30S ribosomal protein S1"/>
    <property type="match status" value="1"/>
</dbReference>
<evidence type="ECO:0000259" key="4">
    <source>
        <dbReference type="PROSITE" id="PS50126"/>
    </source>
</evidence>
<evidence type="ECO:0000313" key="6">
    <source>
        <dbReference type="Proteomes" id="UP000076925"/>
    </source>
</evidence>
<dbReference type="Pfam" id="PF00575">
    <property type="entry name" value="S1"/>
    <property type="match status" value="3"/>
</dbReference>
<dbReference type="EMBL" id="ANNX02000020">
    <property type="protein sequence ID" value="KYC42001.1"/>
    <property type="molecule type" value="Genomic_DNA"/>
</dbReference>
<organism evidence="5 6">
    <name type="scientific">Scytonema hofmannii PCC 7110</name>
    <dbReference type="NCBI Taxonomy" id="128403"/>
    <lineage>
        <taxon>Bacteria</taxon>
        <taxon>Bacillati</taxon>
        <taxon>Cyanobacteriota</taxon>
        <taxon>Cyanophyceae</taxon>
        <taxon>Nostocales</taxon>
        <taxon>Scytonemataceae</taxon>
        <taxon>Scytonema</taxon>
    </lineage>
</organism>
<dbReference type="GO" id="GO:1990904">
    <property type="term" value="C:ribonucleoprotein complex"/>
    <property type="evidence" value="ECO:0007669"/>
    <property type="project" value="UniProtKB-KW"/>
</dbReference>
<keyword evidence="2 5" id="KW-0689">Ribosomal protein</keyword>
<accession>A0A139XBD5</accession>
<dbReference type="CDD" id="cd04465">
    <property type="entry name" value="S1_RPS1_repeat_ec2_hs2"/>
    <property type="match status" value="1"/>
</dbReference>
<dbReference type="OrthoDB" id="9804077at2"/>
<dbReference type="InterPro" id="IPR050437">
    <property type="entry name" value="Ribos_protein_bS1-like"/>
</dbReference>
<dbReference type="STRING" id="128403.WA1_18510"/>
<comment type="caution">
    <text evidence="5">The sequence shown here is derived from an EMBL/GenBank/DDBJ whole genome shotgun (WGS) entry which is preliminary data.</text>
</comment>
<dbReference type="InterPro" id="IPR003029">
    <property type="entry name" value="S1_domain"/>
</dbReference>
<dbReference type="GO" id="GO:0003729">
    <property type="term" value="F:mRNA binding"/>
    <property type="evidence" value="ECO:0007669"/>
    <property type="project" value="TreeGrafter"/>
</dbReference>
<dbReference type="GO" id="GO:0005840">
    <property type="term" value="C:ribosome"/>
    <property type="evidence" value="ECO:0007669"/>
    <property type="project" value="UniProtKB-KW"/>
</dbReference>
<dbReference type="GO" id="GO:0006412">
    <property type="term" value="P:translation"/>
    <property type="evidence" value="ECO:0007669"/>
    <property type="project" value="TreeGrafter"/>
</dbReference>
<evidence type="ECO:0000256" key="3">
    <source>
        <dbReference type="ARBA" id="ARBA00023274"/>
    </source>
</evidence>
<evidence type="ECO:0000313" key="5">
    <source>
        <dbReference type="EMBL" id="KYC42001.1"/>
    </source>
</evidence>
<proteinExistence type="inferred from homology"/>
<dbReference type="InterPro" id="IPR012340">
    <property type="entry name" value="NA-bd_OB-fold"/>
</dbReference>
<dbReference type="Gene3D" id="2.40.50.140">
    <property type="entry name" value="Nucleic acid-binding proteins"/>
    <property type="match status" value="3"/>
</dbReference>
<dbReference type="AlphaFoldDB" id="A0A139XBD5"/>
<dbReference type="Proteomes" id="UP000076925">
    <property type="component" value="Unassembled WGS sequence"/>
</dbReference>
<dbReference type="SUPFAM" id="SSF50249">
    <property type="entry name" value="Nucleic acid-binding proteins"/>
    <property type="match status" value="3"/>
</dbReference>
<dbReference type="RefSeq" id="WP_017750058.1">
    <property type="nucleotide sequence ID" value="NZ_KQ976354.1"/>
</dbReference>